<keyword evidence="5 8" id="KW-0378">Hydrolase</keyword>
<dbReference type="EMBL" id="VUMH01000005">
    <property type="protein sequence ID" value="MSS27724.1"/>
    <property type="molecule type" value="Genomic_DNA"/>
</dbReference>
<comment type="cofactor">
    <cofactor evidence="2 7 8">
        <name>Mg(2+)</name>
        <dbReference type="ChEBI" id="CHEBI:18420"/>
    </cofactor>
</comment>
<proteinExistence type="inferred from homology"/>
<dbReference type="PANTHER" id="PTHR20854:SF4">
    <property type="entry name" value="INOSITOL-1-MONOPHOSPHATASE-RELATED"/>
    <property type="match status" value="1"/>
</dbReference>
<dbReference type="GO" id="GO:0006020">
    <property type="term" value="P:inositol metabolic process"/>
    <property type="evidence" value="ECO:0007669"/>
    <property type="project" value="TreeGrafter"/>
</dbReference>
<dbReference type="InterPro" id="IPR020583">
    <property type="entry name" value="Inositol_monoP_metal-BS"/>
</dbReference>
<keyword evidence="6 7" id="KW-0460">Magnesium</keyword>
<reference evidence="9 10" key="1">
    <citation type="submission" date="2019-09" db="EMBL/GenBank/DDBJ databases">
        <title>In-depth cultivation of the pig gut microbiome towards novel bacterial diversity and tailored functional studies.</title>
        <authorList>
            <person name="Wylensek D."/>
            <person name="Hitch T.C.A."/>
            <person name="Clavel T."/>
        </authorList>
    </citation>
    <scope>NUCLEOTIDE SEQUENCE [LARGE SCALE GENOMIC DNA]</scope>
    <source>
        <strain evidence="9 10">PG-178-WT-4</strain>
    </source>
</reference>
<evidence type="ECO:0000256" key="3">
    <source>
        <dbReference type="ARBA" id="ARBA00009759"/>
    </source>
</evidence>
<dbReference type="PROSITE" id="PS00630">
    <property type="entry name" value="IMP_2"/>
    <property type="match status" value="1"/>
</dbReference>
<feature type="binding site" evidence="7">
    <location>
        <position position="85"/>
    </location>
    <ligand>
        <name>Mg(2+)</name>
        <dbReference type="ChEBI" id="CHEBI:18420"/>
        <label>1</label>
        <note>catalytic</note>
    </ligand>
</feature>
<dbReference type="AlphaFoldDB" id="A0A6L5XKM1"/>
<feature type="binding site" evidence="7">
    <location>
        <position position="68"/>
    </location>
    <ligand>
        <name>Mg(2+)</name>
        <dbReference type="ChEBI" id="CHEBI:18420"/>
        <label>1</label>
        <note>catalytic</note>
    </ligand>
</feature>
<sequence>MFQAASILCECVDIVRRSGEIIRAHWSGPRRVRHKGSIDLVTETDLAVEAFLKEKLAALLPGAAFMAEESSAADRDPGALCWIIDPVDGTTNFVHRIPQVGTSVALWQEGQVTLGIVNVPMLDECFWAARGQGAFCNNRSIAVSGADTLTEALVGTGFPYDVAERLPEVLERLAAVLPVSQGLRRIGAASVDLAYLACGRLDAFYEAGLKPWDLAAGWLLVEEAGGRVSNLRNESLHFGEALLASNGRLHKAMTALLAETA</sequence>
<dbReference type="GO" id="GO:0007165">
    <property type="term" value="P:signal transduction"/>
    <property type="evidence" value="ECO:0007669"/>
    <property type="project" value="TreeGrafter"/>
</dbReference>
<dbReference type="PANTHER" id="PTHR20854">
    <property type="entry name" value="INOSITOL MONOPHOSPHATASE"/>
    <property type="match status" value="1"/>
</dbReference>
<dbReference type="Proteomes" id="UP000477488">
    <property type="component" value="Unassembled WGS sequence"/>
</dbReference>
<evidence type="ECO:0000256" key="6">
    <source>
        <dbReference type="ARBA" id="ARBA00022842"/>
    </source>
</evidence>
<dbReference type="InterPro" id="IPR022337">
    <property type="entry name" value="Inositol_monophosphatase_SuhB"/>
</dbReference>
<dbReference type="CDD" id="cd01639">
    <property type="entry name" value="IMPase"/>
    <property type="match status" value="1"/>
</dbReference>
<dbReference type="Pfam" id="PF00459">
    <property type="entry name" value="Inositol_P"/>
    <property type="match status" value="1"/>
</dbReference>
<dbReference type="PROSITE" id="PS00629">
    <property type="entry name" value="IMP_1"/>
    <property type="match status" value="1"/>
</dbReference>
<evidence type="ECO:0000256" key="8">
    <source>
        <dbReference type="RuleBase" id="RU364068"/>
    </source>
</evidence>
<dbReference type="RefSeq" id="WP_154510450.1">
    <property type="nucleotide sequence ID" value="NZ_VUMH01000005.1"/>
</dbReference>
<dbReference type="Gene3D" id="3.40.190.80">
    <property type="match status" value="1"/>
</dbReference>
<dbReference type="PRINTS" id="PR01959">
    <property type="entry name" value="SBIMPHPHTASE"/>
</dbReference>
<dbReference type="SUPFAM" id="SSF56655">
    <property type="entry name" value="Carbohydrate phosphatase"/>
    <property type="match status" value="1"/>
</dbReference>
<protein>
    <recommendedName>
        <fullName evidence="8">Inositol-1-monophosphatase</fullName>
        <ecNumber evidence="8">3.1.3.25</ecNumber>
    </recommendedName>
</protein>
<dbReference type="GO" id="GO:0046872">
    <property type="term" value="F:metal ion binding"/>
    <property type="evidence" value="ECO:0007669"/>
    <property type="project" value="UniProtKB-KW"/>
</dbReference>
<evidence type="ECO:0000313" key="10">
    <source>
        <dbReference type="Proteomes" id="UP000477488"/>
    </source>
</evidence>
<evidence type="ECO:0000256" key="1">
    <source>
        <dbReference type="ARBA" id="ARBA00001033"/>
    </source>
</evidence>
<gene>
    <name evidence="9" type="ORF">FYJ44_06595</name>
</gene>
<dbReference type="InterPro" id="IPR033942">
    <property type="entry name" value="IMPase"/>
</dbReference>
<dbReference type="FunFam" id="3.30.540.10:FF:000003">
    <property type="entry name" value="Inositol-1-monophosphatase"/>
    <property type="match status" value="1"/>
</dbReference>
<keyword evidence="4 7" id="KW-0479">Metal-binding</keyword>
<dbReference type="Gene3D" id="3.30.540.10">
    <property type="entry name" value="Fructose-1,6-Bisphosphatase, subunit A, domain 1"/>
    <property type="match status" value="1"/>
</dbReference>
<feature type="binding site" evidence="7">
    <location>
        <position position="213"/>
    </location>
    <ligand>
        <name>Mg(2+)</name>
        <dbReference type="ChEBI" id="CHEBI:18420"/>
        <label>1</label>
        <note>catalytic</note>
    </ligand>
</feature>
<comment type="catalytic activity">
    <reaction evidence="1 8">
        <text>a myo-inositol phosphate + H2O = myo-inositol + phosphate</text>
        <dbReference type="Rhea" id="RHEA:24056"/>
        <dbReference type="ChEBI" id="CHEBI:15377"/>
        <dbReference type="ChEBI" id="CHEBI:17268"/>
        <dbReference type="ChEBI" id="CHEBI:43474"/>
        <dbReference type="ChEBI" id="CHEBI:84139"/>
        <dbReference type="EC" id="3.1.3.25"/>
    </reaction>
</comment>
<keyword evidence="10" id="KW-1185">Reference proteome</keyword>
<evidence type="ECO:0000256" key="7">
    <source>
        <dbReference type="PIRSR" id="PIRSR600760-2"/>
    </source>
</evidence>
<comment type="caution">
    <text evidence="9">The sequence shown here is derived from an EMBL/GenBank/DDBJ whole genome shotgun (WGS) entry which is preliminary data.</text>
</comment>
<comment type="similarity">
    <text evidence="3 8">Belongs to the inositol monophosphatase superfamily.</text>
</comment>
<evidence type="ECO:0000256" key="4">
    <source>
        <dbReference type="ARBA" id="ARBA00022723"/>
    </source>
</evidence>
<evidence type="ECO:0000256" key="5">
    <source>
        <dbReference type="ARBA" id="ARBA00022801"/>
    </source>
</evidence>
<dbReference type="InterPro" id="IPR000760">
    <property type="entry name" value="Inositol_monophosphatase-like"/>
</dbReference>
<dbReference type="GO" id="GO:0046854">
    <property type="term" value="P:phosphatidylinositol phosphate biosynthetic process"/>
    <property type="evidence" value="ECO:0007669"/>
    <property type="project" value="InterPro"/>
</dbReference>
<dbReference type="InterPro" id="IPR020550">
    <property type="entry name" value="Inositol_monophosphatase_CS"/>
</dbReference>
<accession>A0A6L5XKM1</accession>
<dbReference type="PRINTS" id="PR00377">
    <property type="entry name" value="IMPHPHTASES"/>
</dbReference>
<organism evidence="9 10">
    <name type="scientific">Desulfovibrio porci</name>
    <dbReference type="NCBI Taxonomy" id="2605782"/>
    <lineage>
        <taxon>Bacteria</taxon>
        <taxon>Pseudomonadati</taxon>
        <taxon>Thermodesulfobacteriota</taxon>
        <taxon>Desulfovibrionia</taxon>
        <taxon>Desulfovibrionales</taxon>
        <taxon>Desulfovibrionaceae</taxon>
        <taxon>Desulfovibrio</taxon>
    </lineage>
</organism>
<name>A0A6L5XKM1_9BACT</name>
<feature type="binding site" evidence="7">
    <location>
        <position position="88"/>
    </location>
    <ligand>
        <name>Mg(2+)</name>
        <dbReference type="ChEBI" id="CHEBI:18420"/>
        <label>1</label>
        <note>catalytic</note>
    </ligand>
</feature>
<evidence type="ECO:0000256" key="2">
    <source>
        <dbReference type="ARBA" id="ARBA00001946"/>
    </source>
</evidence>
<dbReference type="EC" id="3.1.3.25" evidence="8"/>
<dbReference type="GO" id="GO:0008934">
    <property type="term" value="F:inositol monophosphate 1-phosphatase activity"/>
    <property type="evidence" value="ECO:0007669"/>
    <property type="project" value="InterPro"/>
</dbReference>
<evidence type="ECO:0000313" key="9">
    <source>
        <dbReference type="EMBL" id="MSS27724.1"/>
    </source>
</evidence>